<evidence type="ECO:0000313" key="3">
    <source>
        <dbReference type="Proteomes" id="UP000177579"/>
    </source>
</evidence>
<comment type="caution">
    <text evidence="2">The sequence shown here is derived from an EMBL/GenBank/DDBJ whole genome shotgun (WGS) entry which is preliminary data.</text>
</comment>
<name>A0A1F5TNY9_9BACT</name>
<evidence type="ECO:0000256" key="1">
    <source>
        <dbReference type="SAM" id="Phobius"/>
    </source>
</evidence>
<dbReference type="EMBL" id="MFGO01000023">
    <property type="protein sequence ID" value="OGF40705.1"/>
    <property type="molecule type" value="Genomic_DNA"/>
</dbReference>
<feature type="transmembrane region" description="Helical" evidence="1">
    <location>
        <begin position="251"/>
        <end position="270"/>
    </location>
</feature>
<dbReference type="AlphaFoldDB" id="A0A1F5TNY9"/>
<feature type="transmembrane region" description="Helical" evidence="1">
    <location>
        <begin position="305"/>
        <end position="322"/>
    </location>
</feature>
<feature type="transmembrane region" description="Helical" evidence="1">
    <location>
        <begin position="334"/>
        <end position="360"/>
    </location>
</feature>
<keyword evidence="1" id="KW-1133">Transmembrane helix</keyword>
<protein>
    <submittedName>
        <fullName evidence="2">Uncharacterized protein</fullName>
    </submittedName>
</protein>
<evidence type="ECO:0000313" key="2">
    <source>
        <dbReference type="EMBL" id="OGF40705.1"/>
    </source>
</evidence>
<keyword evidence="1" id="KW-0812">Transmembrane</keyword>
<gene>
    <name evidence="2" type="ORF">A2531_05685</name>
</gene>
<organism evidence="2 3">
    <name type="scientific">Candidatus Falkowbacteria bacterium RIFOXYD2_FULL_34_120</name>
    <dbReference type="NCBI Taxonomy" id="1798007"/>
    <lineage>
        <taxon>Bacteria</taxon>
        <taxon>Candidatus Falkowiibacteriota</taxon>
    </lineage>
</organism>
<dbReference type="Proteomes" id="UP000177579">
    <property type="component" value="Unassembled WGS sequence"/>
</dbReference>
<reference evidence="2 3" key="1">
    <citation type="journal article" date="2016" name="Nat. Commun.">
        <title>Thousands of microbial genomes shed light on interconnected biogeochemical processes in an aquifer system.</title>
        <authorList>
            <person name="Anantharaman K."/>
            <person name="Brown C.T."/>
            <person name="Hug L.A."/>
            <person name="Sharon I."/>
            <person name="Castelle C.J."/>
            <person name="Probst A.J."/>
            <person name="Thomas B.C."/>
            <person name="Singh A."/>
            <person name="Wilkins M.J."/>
            <person name="Karaoz U."/>
            <person name="Brodie E.L."/>
            <person name="Williams K.H."/>
            <person name="Hubbard S.S."/>
            <person name="Banfield J.F."/>
        </authorList>
    </citation>
    <scope>NUCLEOTIDE SEQUENCE [LARGE SCALE GENOMIC DNA]</scope>
</reference>
<accession>A0A1F5TNY9</accession>
<proteinExistence type="predicted"/>
<keyword evidence="1" id="KW-0472">Membrane</keyword>
<sequence>MYAGIGLGVWFLLVTAVFFFMQIDGTRVWIADKNDAKKDIRFGEIYIDSDNIDYNEIKYKYFGDKVPLKDIRWEDETILYEITQDKDGNYAVQRNEAGKIVNGRKIKRWKEVLDDDDLLGKNKELEKAGLIQPQLYMRCISDKAGNKTLEIRSSYTSDLKLTEIYNPENELKIASMIDETNERLRQKYQYEFNHARTEIYDQNGVLVDSHEKYLSDIELDKRKKEIKGSMIKPEDFGYTIYREEIPVLFNVRGWVATLFLIPLGIFILLIKFSGYAFKGSDSGKEEEKVGGLLGKLIVFDKKTTPCILLFVIWLAIASYWQLPNIVSYLGEGIGAAISLILPYILWICGIAAAVAIVFLIKNAYIAKQYFKAQEKDVRFRAFLLEKGVDLESVKALPAPQMGGGGGFNRTKFLQALEFLPKKDKDDNTIEADFKEVKKD</sequence>